<keyword evidence="2" id="KW-0347">Helicase</keyword>
<protein>
    <submittedName>
        <fullName evidence="2">Replicative DNA helicase</fullName>
    </submittedName>
</protein>
<proteinExistence type="predicted"/>
<dbReference type="InterPro" id="IPR007694">
    <property type="entry name" value="DNA_helicase_DnaB-like_C"/>
</dbReference>
<dbReference type="OrthoDB" id="9773982at2"/>
<dbReference type="RefSeq" id="WP_016420479.1">
    <property type="nucleotide sequence ID" value="NZ_FNND01000003.1"/>
</dbReference>
<dbReference type="Proteomes" id="UP000182771">
    <property type="component" value="Unassembled WGS sequence"/>
</dbReference>
<keyword evidence="2" id="KW-0378">Hydrolase</keyword>
<feature type="domain" description="SF4 helicase" evidence="1">
    <location>
        <begin position="18"/>
        <end position="285"/>
    </location>
</feature>
<evidence type="ECO:0000313" key="2">
    <source>
        <dbReference type="EMBL" id="SDW65457.1"/>
    </source>
</evidence>
<organism evidence="2 3">
    <name type="scientific">Capnocytophaga granulosa</name>
    <dbReference type="NCBI Taxonomy" id="45242"/>
    <lineage>
        <taxon>Bacteria</taxon>
        <taxon>Pseudomonadati</taxon>
        <taxon>Bacteroidota</taxon>
        <taxon>Flavobacteriia</taxon>
        <taxon>Flavobacteriales</taxon>
        <taxon>Flavobacteriaceae</taxon>
        <taxon>Capnocytophaga</taxon>
    </lineage>
</organism>
<reference evidence="2 3" key="1">
    <citation type="submission" date="2016-10" db="EMBL/GenBank/DDBJ databases">
        <authorList>
            <person name="Varghese N."/>
            <person name="Submissions S."/>
        </authorList>
    </citation>
    <scope>NUCLEOTIDE SEQUENCE [LARGE SCALE GENOMIC DNA]</scope>
    <source>
        <strain evidence="2 3">DSM 11449</strain>
    </source>
</reference>
<evidence type="ECO:0000313" key="3">
    <source>
        <dbReference type="Proteomes" id="UP000182771"/>
    </source>
</evidence>
<dbReference type="Pfam" id="PF03796">
    <property type="entry name" value="DnaB_C"/>
    <property type="match status" value="1"/>
</dbReference>
<evidence type="ECO:0000259" key="1">
    <source>
        <dbReference type="PROSITE" id="PS51199"/>
    </source>
</evidence>
<dbReference type="EMBL" id="FNND01000003">
    <property type="protein sequence ID" value="SDW65457.1"/>
    <property type="molecule type" value="Genomic_DNA"/>
</dbReference>
<dbReference type="PANTHER" id="PTHR30153">
    <property type="entry name" value="REPLICATIVE DNA HELICASE DNAB"/>
    <property type="match status" value="1"/>
</dbReference>
<accession>A0A1H2VAW6</accession>
<gene>
    <name evidence="2" type="ORF">SAMN05444420_103124</name>
</gene>
<dbReference type="SUPFAM" id="SSF52540">
    <property type="entry name" value="P-loop containing nucleoside triphosphate hydrolases"/>
    <property type="match status" value="1"/>
</dbReference>
<dbReference type="GO" id="GO:0005829">
    <property type="term" value="C:cytosol"/>
    <property type="evidence" value="ECO:0007669"/>
    <property type="project" value="TreeGrafter"/>
</dbReference>
<keyword evidence="3" id="KW-1185">Reference proteome</keyword>
<comment type="caution">
    <text evidence="2">The sequence shown here is derived from an EMBL/GenBank/DDBJ whole genome shotgun (WGS) entry which is preliminary data.</text>
</comment>
<dbReference type="PROSITE" id="PS51199">
    <property type="entry name" value="SF4_HELICASE"/>
    <property type="match status" value="1"/>
</dbReference>
<sequence>MEGSYLAIKKLSNRLDFKRDEVNVISTGFRELDALILGWERGKFVVIGARPAMGKTAFALSMLHHIAVERNIPVALFSLEMSSLQLLTRFVSQQTSLTTDKLRTDILDDQERKIFNTYIDKLENAPIYVDDTQHLSVDNICKKAEKLFIEHDIRLIVIDYLQLIENKKQTEVVISQQLKELARKLNIPIVALAQVSRRLEYPTKHKRPQLCDFKDISIEENADVILFLYRPEYYNISEWDEQGHLPTAAMAEFVLSKHYNQNTLGSIYLRWEAGKFSDLEKNYSQTKMVCEKLV</sequence>
<keyword evidence="2" id="KW-0547">Nucleotide-binding</keyword>
<dbReference type="GO" id="GO:0005524">
    <property type="term" value="F:ATP binding"/>
    <property type="evidence" value="ECO:0007669"/>
    <property type="project" value="InterPro"/>
</dbReference>
<dbReference type="GeneID" id="85016943"/>
<keyword evidence="2" id="KW-0067">ATP-binding</keyword>
<name>A0A1H2VAW6_9FLAO</name>
<dbReference type="Gene3D" id="3.40.50.300">
    <property type="entry name" value="P-loop containing nucleotide triphosphate hydrolases"/>
    <property type="match status" value="1"/>
</dbReference>
<dbReference type="AlphaFoldDB" id="A0A1H2VAW6"/>
<dbReference type="GO" id="GO:0006260">
    <property type="term" value="P:DNA replication"/>
    <property type="evidence" value="ECO:0007669"/>
    <property type="project" value="InterPro"/>
</dbReference>
<dbReference type="GO" id="GO:0003678">
    <property type="term" value="F:DNA helicase activity"/>
    <property type="evidence" value="ECO:0007669"/>
    <property type="project" value="InterPro"/>
</dbReference>
<dbReference type="InterPro" id="IPR027417">
    <property type="entry name" value="P-loop_NTPase"/>
</dbReference>
<dbReference type="PANTHER" id="PTHR30153:SF2">
    <property type="entry name" value="REPLICATIVE DNA HELICASE"/>
    <property type="match status" value="1"/>
</dbReference>